<evidence type="ECO:0008006" key="4">
    <source>
        <dbReference type="Google" id="ProtNLM"/>
    </source>
</evidence>
<keyword evidence="1" id="KW-0812">Transmembrane</keyword>
<gene>
    <name evidence="2" type="ordered locus">Desdi_0636</name>
</gene>
<feature type="transmembrane region" description="Helical" evidence="1">
    <location>
        <begin position="108"/>
        <end position="130"/>
    </location>
</feature>
<feature type="transmembrane region" description="Helical" evidence="1">
    <location>
        <begin position="80"/>
        <end position="102"/>
    </location>
</feature>
<keyword evidence="3" id="KW-1185">Reference proteome</keyword>
<accession>L0F557</accession>
<reference evidence="3" key="1">
    <citation type="submission" date="2012-02" db="EMBL/GenBank/DDBJ databases">
        <title>Complete sequence of Desulfitobacterium dichloroeliminans LMG P-21439.</title>
        <authorList>
            <person name="Lucas S."/>
            <person name="Han J."/>
            <person name="Lapidus A."/>
            <person name="Cheng J.-F."/>
            <person name="Goodwin L."/>
            <person name="Pitluck S."/>
            <person name="Peters L."/>
            <person name="Ovchinnikova G."/>
            <person name="Teshima H."/>
            <person name="Detter J.C."/>
            <person name="Han C."/>
            <person name="Tapia R."/>
            <person name="Land M."/>
            <person name="Hauser L."/>
            <person name="Kyrpides N."/>
            <person name="Ivanova N."/>
            <person name="Pagani I."/>
            <person name="Kruse T."/>
            <person name="de Vos W.M."/>
            <person name="Boon N."/>
            <person name="Smidt H."/>
            <person name="Woyke T."/>
        </authorList>
    </citation>
    <scope>NUCLEOTIDE SEQUENCE [LARGE SCALE GENOMIC DNA]</scope>
    <source>
        <strain evidence="3">LMG P-21439 / DCA1</strain>
    </source>
</reference>
<dbReference type="Proteomes" id="UP000010797">
    <property type="component" value="Chromosome"/>
</dbReference>
<dbReference type="STRING" id="871963.Desdi_0636"/>
<feature type="transmembrane region" description="Helical" evidence="1">
    <location>
        <begin position="53"/>
        <end position="73"/>
    </location>
</feature>
<protein>
    <recommendedName>
        <fullName evidence="4">YhhN-like protein</fullName>
    </recommendedName>
</protein>
<feature type="transmembrane region" description="Helical" evidence="1">
    <location>
        <begin position="150"/>
        <end position="166"/>
    </location>
</feature>
<dbReference type="RefSeq" id="WP_015261167.1">
    <property type="nucleotide sequence ID" value="NC_019903.1"/>
</dbReference>
<dbReference type="EMBL" id="CP003344">
    <property type="protein sequence ID" value="AGA68165.1"/>
    <property type="molecule type" value="Genomic_DNA"/>
</dbReference>
<dbReference type="AlphaFoldDB" id="L0F557"/>
<dbReference type="OrthoDB" id="1809442at2"/>
<evidence type="ECO:0000313" key="3">
    <source>
        <dbReference type="Proteomes" id="UP000010797"/>
    </source>
</evidence>
<feature type="transmembrane region" description="Helical" evidence="1">
    <location>
        <begin position="200"/>
        <end position="223"/>
    </location>
</feature>
<sequence length="255" mass="29020">MISRDQVVERILKRKEWLLLTVKAVLVFTMLWAVLFYMYALSHAMPFAQLNKVANAIQLFCGLIIGIQTLVYARFSQEYYLVLGIALGVLSWTLGQLYWFSYLLLEGPMIPCLSIGDLGFISIYFFLIGVMRTITNRIPKYTIVIKYRDLWPLALLVVPIFIALVGECSQVHNLDNFAMTLAIVYLLWKAQPIYTLPKYQLFLSGIGLLCLSDIIYMLSAVLFPEGYTLTTEALFPIALSLTAYGFMKVEEMSDG</sequence>
<feature type="transmembrane region" description="Helical" evidence="1">
    <location>
        <begin position="20"/>
        <end position="41"/>
    </location>
</feature>
<organism evidence="2 3">
    <name type="scientific">Desulfitobacterium dichloroeliminans (strain LMG P-21439 / DCA1)</name>
    <dbReference type="NCBI Taxonomy" id="871963"/>
    <lineage>
        <taxon>Bacteria</taxon>
        <taxon>Bacillati</taxon>
        <taxon>Bacillota</taxon>
        <taxon>Clostridia</taxon>
        <taxon>Eubacteriales</taxon>
        <taxon>Desulfitobacteriaceae</taxon>
        <taxon>Desulfitobacterium</taxon>
    </lineage>
</organism>
<dbReference type="KEGG" id="ddl:Desdi_0636"/>
<keyword evidence="1" id="KW-0472">Membrane</keyword>
<dbReference type="HOGENOM" id="CLU_1092929_0_0_9"/>
<evidence type="ECO:0000256" key="1">
    <source>
        <dbReference type="SAM" id="Phobius"/>
    </source>
</evidence>
<name>L0F557_DESDL</name>
<keyword evidence="1" id="KW-1133">Transmembrane helix</keyword>
<proteinExistence type="predicted"/>
<evidence type="ECO:0000313" key="2">
    <source>
        <dbReference type="EMBL" id="AGA68165.1"/>
    </source>
</evidence>
<feature type="transmembrane region" description="Helical" evidence="1">
    <location>
        <begin position="172"/>
        <end position="188"/>
    </location>
</feature>